<evidence type="ECO:0000313" key="3">
    <source>
        <dbReference type="EMBL" id="CCC48676.1"/>
    </source>
</evidence>
<feature type="region of interest" description="Disordered" evidence="2">
    <location>
        <begin position="666"/>
        <end position="685"/>
    </location>
</feature>
<dbReference type="EMBL" id="HE573023">
    <property type="protein sequence ID" value="CCC48676.1"/>
    <property type="molecule type" value="Genomic_DNA"/>
</dbReference>
<feature type="region of interest" description="Disordered" evidence="2">
    <location>
        <begin position="334"/>
        <end position="363"/>
    </location>
</feature>
<organism evidence="3">
    <name type="scientific">Trypanosoma vivax (strain Y486)</name>
    <dbReference type="NCBI Taxonomy" id="1055687"/>
    <lineage>
        <taxon>Eukaryota</taxon>
        <taxon>Discoba</taxon>
        <taxon>Euglenozoa</taxon>
        <taxon>Kinetoplastea</taxon>
        <taxon>Metakinetoplastina</taxon>
        <taxon>Trypanosomatida</taxon>
        <taxon>Trypanosomatidae</taxon>
        <taxon>Trypanosoma</taxon>
        <taxon>Duttonella</taxon>
    </lineage>
</organism>
<feature type="compositionally biased region" description="Polar residues" evidence="2">
    <location>
        <begin position="343"/>
        <end position="363"/>
    </location>
</feature>
<feature type="compositionally biased region" description="Polar residues" evidence="2">
    <location>
        <begin position="1"/>
        <end position="15"/>
    </location>
</feature>
<accession>G0TXI6</accession>
<evidence type="ECO:0000256" key="1">
    <source>
        <dbReference type="SAM" id="Coils"/>
    </source>
</evidence>
<reference evidence="3" key="1">
    <citation type="journal article" date="2012" name="Proc. Natl. Acad. Sci. U.S.A.">
        <title>Antigenic diversity is generated by distinct evolutionary mechanisms in African trypanosome species.</title>
        <authorList>
            <person name="Jackson A.P."/>
            <person name="Berry A."/>
            <person name="Aslett M."/>
            <person name="Allison H.C."/>
            <person name="Burton P."/>
            <person name="Vavrova-Anderson J."/>
            <person name="Brown R."/>
            <person name="Browne H."/>
            <person name="Corton N."/>
            <person name="Hauser H."/>
            <person name="Gamble J."/>
            <person name="Gilderthorp R."/>
            <person name="Marcello L."/>
            <person name="McQuillan J."/>
            <person name="Otto T.D."/>
            <person name="Quail M.A."/>
            <person name="Sanders M.J."/>
            <person name="van Tonder A."/>
            <person name="Ginger M.L."/>
            <person name="Field M.C."/>
            <person name="Barry J.D."/>
            <person name="Hertz-Fowler C."/>
            <person name="Berriman M."/>
        </authorList>
    </citation>
    <scope>NUCLEOTIDE SEQUENCE</scope>
    <source>
        <strain evidence="3">Y486</strain>
    </source>
</reference>
<sequence>MQQLAPNGGASQAGSTLPPGALDQPGAITGLMNGSALMPVHQAALCGVGGMSVVTPIGTMYPLAVGPGGVILPAKEMYMREKLLGALNLERLQEQSECTRTEMARLRQELETANILKREELENASKKRTLESACRELREIVELQASIEAGQEDKQHSKGQTPRHGNISAGACNGEVSVHTMERMNNGNFQRAYGRGVEVHSILAASALKKGLYAMTVEKIKGLDITLPLGELTLDIEEYQLHEDSDGYVLRAVRQKLHRNIDMSQQGKESLVILLSQSVNFFLEDHYDAHVFVIELLHRKRVIAWASVTAVESGIWDSVLRRPPVDVPRCVAGRQRHGHDQMGLQQSQGIMQRGTRVSPNASGTRYPDVSLVGSAMVNDQMGLQQSQGIMQRGNAVSPNASGTRYPDVSLVGSAIVNDQMGMQQSQGILQRGNAVSPNASGTRYPDVSLVGSAMVNDQMGMQQSQGILQRGNAVSPNASGTRYPDVSLVGGAMVNDQMGLQQSQGILQRGNAVSPNASGTRYPDVSLVGSAMVNDQMGMQQSQGILQRGNAVSPNASGTRYPDVSLVGGAMVNDQMGLQQSQGILQRGNAVSPNASGTRYPDVSLVGSAMVNDQMGLQQSQGILQRGNAVSPNSGGAKYLPSLSDEDELSPLKDCSPVVLPVSGPTRASKAPVCAPSGELPSTRSDAEKDALVTSVDGTTLPPPPTLLQTHKPRGIPDAPNASTGGELFLDLKFDRDGRAIVPVNYKRGVYYPPKLLIGLEEDSSTDVGVMLGFRSASDNFVPTQVAVQQKSAPVVNLKIIGVSGLPYNSACARIVVYLLNYIDFRTSQETNKRNDPHIFLRPPASVIYQSVNEDNNMLLNIYVDLHGIIVTDDTCALVVIEYITAPEADITVFGHACLPIGKKALAGNFLSRVRCGDPRQPWARTCVSHSEEDSASFARRRELNFTQEEAESILDAEALFIKAFSPPSSRIECIPCSFLSWTLNSDPNGPYFEFPGEPRMSNGEALLFSVRFALKVGAPKTEDEMGTLIQAFGNEKDVLPYSFTYAAPYDPRRGLFIRTDMLYGMGPSNALYTVVTALDAGERRIFFCTRKFHFTSDVGLPQFDDSVNITTKILPLQQTMAVYHILRICNLETIREYGETRLTVEQIGWSVLKLFPESGVLRNGRYALAIFDGKPPENLFRRLKERPMETTFRELIASREIRYLKPCATVVVDVGDPLFIGQITVKHPGRPETTKLMTSAALAAQYPSAGNSGSVGQEQQMMLRNMGLDPEKVQSAVNIATRGFVEQNMLTKEIAATLDKRSSGHKRRNK</sequence>
<feature type="region of interest" description="Disordered" evidence="2">
    <location>
        <begin position="148"/>
        <end position="169"/>
    </location>
</feature>
<dbReference type="VEuPathDB" id="TriTrypDB:TvY486_0700200"/>
<feature type="region of interest" description="Disordered" evidence="2">
    <location>
        <begin position="695"/>
        <end position="721"/>
    </location>
</feature>
<protein>
    <submittedName>
        <fullName evidence="3">Uncharacterized protein</fullName>
    </submittedName>
</protein>
<name>G0TXI6_TRYVY</name>
<keyword evidence="1" id="KW-0175">Coiled coil</keyword>
<evidence type="ECO:0000256" key="2">
    <source>
        <dbReference type="SAM" id="MobiDB-lite"/>
    </source>
</evidence>
<gene>
    <name evidence="3" type="ORF">TVY486_0700200</name>
</gene>
<proteinExistence type="predicted"/>
<feature type="region of interest" description="Disordered" evidence="2">
    <location>
        <begin position="1"/>
        <end position="22"/>
    </location>
</feature>
<feature type="coiled-coil region" evidence="1">
    <location>
        <begin position="89"/>
        <end position="136"/>
    </location>
</feature>